<dbReference type="RefSeq" id="WP_328986546.1">
    <property type="nucleotide sequence ID" value="NZ_CP121472.1"/>
</dbReference>
<dbReference type="Gene3D" id="3.90.1170.40">
    <property type="entry name" value="Molybdopterin biosynthesis MoaE subunit"/>
    <property type="match status" value="1"/>
</dbReference>
<evidence type="ECO:0000256" key="6">
    <source>
        <dbReference type="ARBA" id="ARBA00026066"/>
    </source>
</evidence>
<organism evidence="12 13">
    <name type="scientific">Thiorhodovibrio winogradskyi</name>
    <dbReference type="NCBI Taxonomy" id="77007"/>
    <lineage>
        <taxon>Bacteria</taxon>
        <taxon>Pseudomonadati</taxon>
        <taxon>Pseudomonadota</taxon>
        <taxon>Gammaproteobacteria</taxon>
        <taxon>Chromatiales</taxon>
        <taxon>Chromatiaceae</taxon>
        <taxon>Thiorhodovibrio</taxon>
    </lineage>
</organism>
<dbReference type="InterPro" id="IPR036563">
    <property type="entry name" value="MoaE_sf"/>
</dbReference>
<evidence type="ECO:0000256" key="1">
    <source>
        <dbReference type="ARBA" id="ARBA00005046"/>
    </source>
</evidence>
<comment type="catalytic activity">
    <reaction evidence="11">
        <text>2 [molybdopterin-synthase sulfur-carrier protein]-C-terminal-Gly-aminoethanethioate + cyclic pyranopterin phosphate + H2O = molybdopterin + 2 [molybdopterin-synthase sulfur-carrier protein]-C-terminal Gly-Gly + 2 H(+)</text>
        <dbReference type="Rhea" id="RHEA:26333"/>
        <dbReference type="Rhea" id="RHEA-COMP:12202"/>
        <dbReference type="Rhea" id="RHEA-COMP:19907"/>
        <dbReference type="ChEBI" id="CHEBI:15377"/>
        <dbReference type="ChEBI" id="CHEBI:15378"/>
        <dbReference type="ChEBI" id="CHEBI:58698"/>
        <dbReference type="ChEBI" id="CHEBI:59648"/>
        <dbReference type="ChEBI" id="CHEBI:90778"/>
        <dbReference type="ChEBI" id="CHEBI:232372"/>
        <dbReference type="EC" id="2.8.1.12"/>
    </reaction>
</comment>
<proteinExistence type="inferred from homology"/>
<evidence type="ECO:0000313" key="12">
    <source>
        <dbReference type="EMBL" id="WPL15995.1"/>
    </source>
</evidence>
<sequence>MFDVRVQPGAFDPEQEQLTFRERLPGIGAVVSFVGIMRDSSHGQEVREMMLEYYPGMTEKVLQRLLDEARARWSLAGARVIHRVGPLQPADAIVLVLTASTHRGDAFRGCEFLIDALKTQAPFWKRELTPEGPRWVQNREQDALAAERWTSSCQPLN</sequence>
<protein>
    <recommendedName>
        <fullName evidence="4">Molybdopterin synthase catalytic subunit</fullName>
        <ecNumber evidence="3">2.8.1.12</ecNumber>
    </recommendedName>
    <alternativeName>
        <fullName evidence="9">MPT synthase subunit 2</fullName>
    </alternativeName>
    <alternativeName>
        <fullName evidence="7">Molybdenum cofactor biosynthesis protein E</fullName>
    </alternativeName>
    <alternativeName>
        <fullName evidence="8">Molybdopterin-converting factor large subunit</fullName>
    </alternativeName>
    <alternativeName>
        <fullName evidence="10">Molybdopterin-converting factor subunit 2</fullName>
    </alternativeName>
</protein>
<keyword evidence="5" id="KW-0501">Molybdenum cofactor biosynthesis</keyword>
<evidence type="ECO:0000256" key="4">
    <source>
        <dbReference type="ARBA" id="ARBA00013858"/>
    </source>
</evidence>
<evidence type="ECO:0000256" key="7">
    <source>
        <dbReference type="ARBA" id="ARBA00029745"/>
    </source>
</evidence>
<comment type="subunit">
    <text evidence="6">Heterotetramer of 2 MoaD subunits and 2 MoaE subunits. Also stable as homodimer. The enzyme changes between these two forms during catalysis.</text>
</comment>
<name>A0ABZ0S4K7_9GAMM</name>
<evidence type="ECO:0000256" key="8">
    <source>
        <dbReference type="ARBA" id="ARBA00030407"/>
    </source>
</evidence>
<dbReference type="Pfam" id="PF02391">
    <property type="entry name" value="MoaE"/>
    <property type="match status" value="1"/>
</dbReference>
<dbReference type="EC" id="2.8.1.12" evidence="3"/>
<dbReference type="PANTHER" id="PTHR23404">
    <property type="entry name" value="MOLYBDOPTERIN SYNTHASE RELATED"/>
    <property type="match status" value="1"/>
</dbReference>
<reference evidence="12 13" key="1">
    <citation type="journal article" date="2023" name="Microorganisms">
        <title>Thiorhodovibrio frisius and Trv. litoralis spp. nov., Two Novel Members from a Clade of Fastidious Purple Sulfur Bacteria That Exhibit Unique Red-Shifted Light-Harvesting Capabilities.</title>
        <authorList>
            <person name="Methner A."/>
            <person name="Kuzyk S.B."/>
            <person name="Petersen J."/>
            <person name="Bauer S."/>
            <person name="Brinkmann H."/>
            <person name="Sichau K."/>
            <person name="Wanner G."/>
            <person name="Wolf J."/>
            <person name="Neumann-Schaal M."/>
            <person name="Henke P."/>
            <person name="Tank M."/>
            <person name="Sproer C."/>
            <person name="Bunk B."/>
            <person name="Overmann J."/>
        </authorList>
    </citation>
    <scope>NUCLEOTIDE SEQUENCE [LARGE SCALE GENOMIC DNA]</scope>
    <source>
        <strain evidence="12 13">DSM 6702</strain>
    </source>
</reference>
<evidence type="ECO:0000256" key="3">
    <source>
        <dbReference type="ARBA" id="ARBA00011950"/>
    </source>
</evidence>
<keyword evidence="12" id="KW-0808">Transferase</keyword>
<evidence type="ECO:0000256" key="10">
    <source>
        <dbReference type="ARBA" id="ARBA00032474"/>
    </source>
</evidence>
<comment type="similarity">
    <text evidence="2">Belongs to the MoaE family.</text>
</comment>
<evidence type="ECO:0000256" key="9">
    <source>
        <dbReference type="ARBA" id="ARBA00030781"/>
    </source>
</evidence>
<dbReference type="CDD" id="cd00756">
    <property type="entry name" value="MoaE"/>
    <property type="match status" value="1"/>
</dbReference>
<dbReference type="GO" id="GO:0030366">
    <property type="term" value="F:molybdopterin synthase activity"/>
    <property type="evidence" value="ECO:0007669"/>
    <property type="project" value="UniProtKB-EC"/>
</dbReference>
<comment type="pathway">
    <text evidence="1">Cofactor biosynthesis; molybdopterin biosynthesis.</text>
</comment>
<keyword evidence="13" id="KW-1185">Reference proteome</keyword>
<accession>A0ABZ0S4K7</accession>
<evidence type="ECO:0000256" key="5">
    <source>
        <dbReference type="ARBA" id="ARBA00023150"/>
    </source>
</evidence>
<dbReference type="InterPro" id="IPR003448">
    <property type="entry name" value="Mopterin_biosynth_MoaE"/>
</dbReference>
<evidence type="ECO:0000256" key="2">
    <source>
        <dbReference type="ARBA" id="ARBA00005426"/>
    </source>
</evidence>
<dbReference type="EMBL" id="CP121472">
    <property type="protein sequence ID" value="WPL15995.1"/>
    <property type="molecule type" value="Genomic_DNA"/>
</dbReference>
<evidence type="ECO:0000256" key="11">
    <source>
        <dbReference type="ARBA" id="ARBA00049878"/>
    </source>
</evidence>
<dbReference type="SUPFAM" id="SSF54690">
    <property type="entry name" value="Molybdopterin synthase subunit MoaE"/>
    <property type="match status" value="1"/>
</dbReference>
<gene>
    <name evidence="12" type="primary">moaE</name>
    <name evidence="12" type="ORF">Thiowin_00926</name>
</gene>
<dbReference type="Proteomes" id="UP001432180">
    <property type="component" value="Chromosome"/>
</dbReference>
<evidence type="ECO:0000313" key="13">
    <source>
        <dbReference type="Proteomes" id="UP001432180"/>
    </source>
</evidence>